<gene>
    <name evidence="1" type="primary">PARPA_04724.1 scaffold 15639</name>
</gene>
<evidence type="ECO:0000313" key="1">
    <source>
        <dbReference type="EMBL" id="CEP10925.1"/>
    </source>
</evidence>
<evidence type="ECO:0000313" key="2">
    <source>
        <dbReference type="Proteomes" id="UP000054107"/>
    </source>
</evidence>
<name>A0A0B7N649_9FUNG</name>
<reference evidence="1 2" key="1">
    <citation type="submission" date="2014-09" db="EMBL/GenBank/DDBJ databases">
        <authorList>
            <person name="Ellenberger Sabrina"/>
        </authorList>
    </citation>
    <scope>NUCLEOTIDE SEQUENCE [LARGE SCALE GENOMIC DNA]</scope>
    <source>
        <strain evidence="1 2">CBS 412.66</strain>
    </source>
</reference>
<dbReference type="AlphaFoldDB" id="A0A0B7N649"/>
<proteinExistence type="predicted"/>
<organism evidence="1 2">
    <name type="scientific">Parasitella parasitica</name>
    <dbReference type="NCBI Taxonomy" id="35722"/>
    <lineage>
        <taxon>Eukaryota</taxon>
        <taxon>Fungi</taxon>
        <taxon>Fungi incertae sedis</taxon>
        <taxon>Mucoromycota</taxon>
        <taxon>Mucoromycotina</taxon>
        <taxon>Mucoromycetes</taxon>
        <taxon>Mucorales</taxon>
        <taxon>Mucorineae</taxon>
        <taxon>Mucoraceae</taxon>
        <taxon>Parasitella</taxon>
    </lineage>
</organism>
<accession>A0A0B7N649</accession>
<dbReference type="Proteomes" id="UP000054107">
    <property type="component" value="Unassembled WGS sequence"/>
</dbReference>
<sequence>MSIISCNKAPKSFELFIQRLDNVDGDQSFLELVSPTLKENVQHIKRNATNDSSTVLISSVPVGVSNSSDVETDTESEISPSSTISMNSTITALRDYQLPEGVQTHVLEKISDITSTLDDLIRLTDNDKIYIGFDCKCPWKFSVALEARENHQINISELSEGISGDRQG</sequence>
<protein>
    <submittedName>
        <fullName evidence="1">Uncharacterized protein</fullName>
    </submittedName>
</protein>
<dbReference type="EMBL" id="LN725615">
    <property type="protein sequence ID" value="CEP10925.1"/>
    <property type="molecule type" value="Genomic_DNA"/>
</dbReference>
<keyword evidence="2" id="KW-1185">Reference proteome</keyword>